<dbReference type="Proteomes" id="UP000887159">
    <property type="component" value="Unassembled WGS sequence"/>
</dbReference>
<protein>
    <submittedName>
        <fullName evidence="1">Uncharacterized protein</fullName>
    </submittedName>
</protein>
<comment type="caution">
    <text evidence="1">The sequence shown here is derived from an EMBL/GenBank/DDBJ whole genome shotgun (WGS) entry which is preliminary data.</text>
</comment>
<dbReference type="EMBL" id="BMAU01021353">
    <property type="protein sequence ID" value="GFY19743.1"/>
    <property type="molecule type" value="Genomic_DNA"/>
</dbReference>
<evidence type="ECO:0000313" key="2">
    <source>
        <dbReference type="Proteomes" id="UP000887159"/>
    </source>
</evidence>
<evidence type="ECO:0000313" key="1">
    <source>
        <dbReference type="EMBL" id="GFY19743.1"/>
    </source>
</evidence>
<proteinExistence type="predicted"/>
<gene>
    <name evidence="1" type="ORF">TNCV_4649151</name>
</gene>
<organism evidence="1 2">
    <name type="scientific">Trichonephila clavipes</name>
    <name type="common">Golden silk orbweaver</name>
    <name type="synonym">Nephila clavipes</name>
    <dbReference type="NCBI Taxonomy" id="2585209"/>
    <lineage>
        <taxon>Eukaryota</taxon>
        <taxon>Metazoa</taxon>
        <taxon>Ecdysozoa</taxon>
        <taxon>Arthropoda</taxon>
        <taxon>Chelicerata</taxon>
        <taxon>Arachnida</taxon>
        <taxon>Araneae</taxon>
        <taxon>Araneomorphae</taxon>
        <taxon>Entelegynae</taxon>
        <taxon>Araneoidea</taxon>
        <taxon>Nephilidae</taxon>
        <taxon>Trichonephila</taxon>
    </lineage>
</organism>
<reference evidence="1" key="1">
    <citation type="submission" date="2020-08" db="EMBL/GenBank/DDBJ databases">
        <title>Multicomponent nature underlies the extraordinary mechanical properties of spider dragline silk.</title>
        <authorList>
            <person name="Kono N."/>
            <person name="Nakamura H."/>
            <person name="Mori M."/>
            <person name="Yoshida Y."/>
            <person name="Ohtoshi R."/>
            <person name="Malay A.D."/>
            <person name="Moran D.A.P."/>
            <person name="Tomita M."/>
            <person name="Numata K."/>
            <person name="Arakawa K."/>
        </authorList>
    </citation>
    <scope>NUCLEOTIDE SEQUENCE</scope>
</reference>
<sequence>MGQYDNDECTLPMWIHHDAAKHGCDPFRCKQNLDSSEKMTSRHSCAQERAMAEIKSHFLTPSLIPSHFRLLFVIFPPSLLIKMGDSRQPFITAIKLNDYAKEGRGEKITFLEKNPSDAVRKGSGETVETTN</sequence>
<dbReference type="AlphaFoldDB" id="A0A8X6T6E6"/>
<accession>A0A8X6T6E6</accession>
<keyword evidence="2" id="KW-1185">Reference proteome</keyword>
<name>A0A8X6T6E6_TRICX</name>